<protein>
    <submittedName>
        <fullName evidence="8">CUB domain-containing protein</fullName>
    </submittedName>
</protein>
<evidence type="ECO:0000313" key="7">
    <source>
        <dbReference type="Proteomes" id="UP000274756"/>
    </source>
</evidence>
<keyword evidence="7" id="KW-1185">Reference proteome</keyword>
<dbReference type="Proteomes" id="UP000274756">
    <property type="component" value="Unassembled WGS sequence"/>
</dbReference>
<evidence type="ECO:0000256" key="1">
    <source>
        <dbReference type="ARBA" id="ARBA00022737"/>
    </source>
</evidence>
<reference evidence="8" key="1">
    <citation type="submission" date="2017-02" db="UniProtKB">
        <authorList>
            <consortium name="WormBaseParasite"/>
        </authorList>
    </citation>
    <scope>IDENTIFICATION</scope>
</reference>
<evidence type="ECO:0000313" key="5">
    <source>
        <dbReference type="EMBL" id="VDN54004.1"/>
    </source>
</evidence>
<evidence type="ECO:0000256" key="3">
    <source>
        <dbReference type="PROSITE-ProRule" id="PRU00059"/>
    </source>
</evidence>
<sequence length="232" mass="26821">MSGGIFQSPNYPIIFSDEKCFIYQFIAPTNYIVQTIFSFFNLSPRRNDRIYDQTMEGRIDEATPYSHELCGVEIAAGTAFYSLTSYLVFHLRLSHGIKGFHGTYKFVAKGKFRMNATEVQPCRYSMDFLEGSIFSPQYPYSYPSLVNCSYYFPNRNSMKLVLSLDYLDLNTDSCRADFIDIYQMQPKVSKKIPFQIHLDRLCYDSIPPYSISSRNGLILQFHSGINDKKQVC</sequence>
<evidence type="ECO:0000313" key="8">
    <source>
        <dbReference type="WBParaSite" id="DME_0001054301-mRNA-1"/>
    </source>
</evidence>
<proteinExistence type="predicted"/>
<evidence type="ECO:0000313" key="6">
    <source>
        <dbReference type="Proteomes" id="UP000038040"/>
    </source>
</evidence>
<dbReference type="CDD" id="cd00041">
    <property type="entry name" value="CUB"/>
    <property type="match status" value="1"/>
</dbReference>
<dbReference type="SMART" id="SM00042">
    <property type="entry name" value="CUB"/>
    <property type="match status" value="1"/>
</dbReference>
<dbReference type="Proteomes" id="UP000038040">
    <property type="component" value="Unplaced"/>
</dbReference>
<dbReference type="InterPro" id="IPR000859">
    <property type="entry name" value="CUB_dom"/>
</dbReference>
<dbReference type="Gene3D" id="2.60.120.290">
    <property type="entry name" value="Spermadhesin, CUB domain"/>
    <property type="match status" value="2"/>
</dbReference>
<comment type="caution">
    <text evidence="3">Lacks conserved residue(s) required for the propagation of feature annotation.</text>
</comment>
<keyword evidence="2" id="KW-1015">Disulfide bond</keyword>
<dbReference type="AlphaFoldDB" id="A0A0N4UR71"/>
<reference evidence="5 7" key="2">
    <citation type="submission" date="2018-11" db="EMBL/GenBank/DDBJ databases">
        <authorList>
            <consortium name="Pathogen Informatics"/>
        </authorList>
    </citation>
    <scope>NUCLEOTIDE SEQUENCE [LARGE SCALE GENOMIC DNA]</scope>
</reference>
<dbReference type="OrthoDB" id="6369184at2759"/>
<evidence type="ECO:0000256" key="2">
    <source>
        <dbReference type="ARBA" id="ARBA00023157"/>
    </source>
</evidence>
<name>A0A0N4UR71_DRAME</name>
<dbReference type="WBParaSite" id="DME_0001054301-mRNA-1">
    <property type="protein sequence ID" value="DME_0001054301-mRNA-1"/>
    <property type="gene ID" value="DME_0001054301"/>
</dbReference>
<dbReference type="InterPro" id="IPR035914">
    <property type="entry name" value="Sperma_CUB_dom_sf"/>
</dbReference>
<feature type="domain" description="CUB" evidence="4">
    <location>
        <begin position="122"/>
        <end position="232"/>
    </location>
</feature>
<dbReference type="SUPFAM" id="SSF49854">
    <property type="entry name" value="Spermadhesin, CUB domain"/>
    <property type="match status" value="2"/>
</dbReference>
<accession>A0A0N4UR71</accession>
<gene>
    <name evidence="5" type="ORF">DME_LOCUS3977</name>
</gene>
<dbReference type="PANTHER" id="PTHR24251">
    <property type="entry name" value="OVOCHYMASE-RELATED"/>
    <property type="match status" value="1"/>
</dbReference>
<dbReference type="Pfam" id="PF00431">
    <property type="entry name" value="CUB"/>
    <property type="match status" value="1"/>
</dbReference>
<dbReference type="PROSITE" id="PS01180">
    <property type="entry name" value="CUB"/>
    <property type="match status" value="1"/>
</dbReference>
<keyword evidence="1" id="KW-0677">Repeat</keyword>
<evidence type="ECO:0000259" key="4">
    <source>
        <dbReference type="PROSITE" id="PS01180"/>
    </source>
</evidence>
<organism evidence="6 8">
    <name type="scientific">Dracunculus medinensis</name>
    <name type="common">Guinea worm</name>
    <dbReference type="NCBI Taxonomy" id="318479"/>
    <lineage>
        <taxon>Eukaryota</taxon>
        <taxon>Metazoa</taxon>
        <taxon>Ecdysozoa</taxon>
        <taxon>Nematoda</taxon>
        <taxon>Chromadorea</taxon>
        <taxon>Rhabditida</taxon>
        <taxon>Spirurina</taxon>
        <taxon>Dracunculoidea</taxon>
        <taxon>Dracunculidae</taxon>
        <taxon>Dracunculus</taxon>
    </lineage>
</organism>
<dbReference type="EMBL" id="UYYG01000236">
    <property type="protein sequence ID" value="VDN54004.1"/>
    <property type="molecule type" value="Genomic_DNA"/>
</dbReference>